<accession>A0A1H4BAL5</accession>
<organism evidence="1 2">
    <name type="scientific">Pedobacter hartonius</name>
    <dbReference type="NCBI Taxonomy" id="425514"/>
    <lineage>
        <taxon>Bacteria</taxon>
        <taxon>Pseudomonadati</taxon>
        <taxon>Bacteroidota</taxon>
        <taxon>Sphingobacteriia</taxon>
        <taxon>Sphingobacteriales</taxon>
        <taxon>Sphingobacteriaceae</taxon>
        <taxon>Pedobacter</taxon>
    </lineage>
</organism>
<gene>
    <name evidence="1" type="ORF">SAMN05443550_103270</name>
</gene>
<evidence type="ECO:0000313" key="1">
    <source>
        <dbReference type="EMBL" id="SEA45181.1"/>
    </source>
</evidence>
<dbReference type="EMBL" id="FNRA01000003">
    <property type="protein sequence ID" value="SEA45181.1"/>
    <property type="molecule type" value="Genomic_DNA"/>
</dbReference>
<evidence type="ECO:0000313" key="2">
    <source>
        <dbReference type="Proteomes" id="UP000198850"/>
    </source>
</evidence>
<sequence length="76" mass="8869">MRLTFTVQPVDYSSQFLQAGNCMLLPHEQRSGRTDVKPKKPSLPIAGGVYMNVLYRHLRIIKQPDSYRHQYDNLHL</sequence>
<dbReference type="STRING" id="425514.SAMN05443550_103270"/>
<keyword evidence="2" id="KW-1185">Reference proteome</keyword>
<protein>
    <submittedName>
        <fullName evidence="1">Uncharacterized protein</fullName>
    </submittedName>
</protein>
<dbReference type="Proteomes" id="UP000198850">
    <property type="component" value="Unassembled WGS sequence"/>
</dbReference>
<dbReference type="AlphaFoldDB" id="A0A1H4BAL5"/>
<name>A0A1H4BAL5_9SPHI</name>
<proteinExistence type="predicted"/>
<reference evidence="1 2" key="1">
    <citation type="submission" date="2016-10" db="EMBL/GenBank/DDBJ databases">
        <authorList>
            <person name="de Groot N.N."/>
        </authorList>
    </citation>
    <scope>NUCLEOTIDE SEQUENCE [LARGE SCALE GENOMIC DNA]</scope>
    <source>
        <strain evidence="1 2">DSM 19033</strain>
    </source>
</reference>